<evidence type="ECO:0000256" key="3">
    <source>
        <dbReference type="ARBA" id="ARBA00023125"/>
    </source>
</evidence>
<dbReference type="SUPFAM" id="SSF46785">
    <property type="entry name" value="Winged helix' DNA-binding domain"/>
    <property type="match status" value="1"/>
</dbReference>
<protein>
    <submittedName>
        <fullName evidence="6">LysR family transcriptional regulator</fullName>
    </submittedName>
</protein>
<evidence type="ECO:0000313" key="7">
    <source>
        <dbReference type="Proteomes" id="UP000754710"/>
    </source>
</evidence>
<dbReference type="Gene3D" id="3.40.190.290">
    <property type="match status" value="1"/>
</dbReference>
<evidence type="ECO:0000259" key="5">
    <source>
        <dbReference type="PROSITE" id="PS50931"/>
    </source>
</evidence>
<keyword evidence="2" id="KW-0805">Transcription regulation</keyword>
<dbReference type="EMBL" id="JAIEZQ010000001">
    <property type="protein sequence ID" value="MBY9074429.1"/>
    <property type="molecule type" value="Genomic_DNA"/>
</dbReference>
<dbReference type="PRINTS" id="PR00039">
    <property type="entry name" value="HTHLYSR"/>
</dbReference>
<sequence length="306" mass="33537">MFSLHQLRCFLATYEHGSLTAAAEELGYAQPSLSEQVRSLEKSLGVTLFRRVGRGMVPTTVADTFRPHAEATLAAADEARRAVASVRALETGTIRFGMFGTARLYAGAALIADVLERHPGVRVELIGQNSTDVQEQLRRGRLEAAMIAVPVASEGLEVRPVARDELVYISADPERLRTPVTAQRLSRSSLVMPETTWRAEDSTRLILRTMLHETGHNPPTRIEVEDVETAVELVGMGLADSVVPRGVVDQLLPRLAPDAGWVSLRPRCYDTIAIVHRKGAALSPAAELMIELATRRMQQITEPVHP</sequence>
<dbReference type="PROSITE" id="PS50931">
    <property type="entry name" value="HTH_LYSR"/>
    <property type="match status" value="1"/>
</dbReference>
<keyword evidence="7" id="KW-1185">Reference proteome</keyword>
<dbReference type="Proteomes" id="UP000754710">
    <property type="component" value="Unassembled WGS sequence"/>
</dbReference>
<keyword evidence="4" id="KW-0804">Transcription</keyword>
<reference evidence="6 7" key="1">
    <citation type="submission" date="2021-08" db="EMBL/GenBank/DDBJ databases">
        <title>Nocardioides bacterium WL0053 sp. nov., isolated from the sediment.</title>
        <authorList>
            <person name="Wang L."/>
            <person name="Zhang D."/>
            <person name="Zhang A."/>
        </authorList>
    </citation>
    <scope>NUCLEOTIDE SEQUENCE [LARGE SCALE GENOMIC DNA]</scope>
    <source>
        <strain evidence="6 7">WL0053</strain>
    </source>
</reference>
<dbReference type="Pfam" id="PF00126">
    <property type="entry name" value="HTH_1"/>
    <property type="match status" value="1"/>
</dbReference>
<dbReference type="InterPro" id="IPR036388">
    <property type="entry name" value="WH-like_DNA-bd_sf"/>
</dbReference>
<feature type="domain" description="HTH lysR-type" evidence="5">
    <location>
        <begin position="2"/>
        <end position="59"/>
    </location>
</feature>
<comment type="caution">
    <text evidence="6">The sequence shown here is derived from an EMBL/GenBank/DDBJ whole genome shotgun (WGS) entry which is preliminary data.</text>
</comment>
<evidence type="ECO:0000313" key="6">
    <source>
        <dbReference type="EMBL" id="MBY9074429.1"/>
    </source>
</evidence>
<evidence type="ECO:0000256" key="1">
    <source>
        <dbReference type="ARBA" id="ARBA00009437"/>
    </source>
</evidence>
<dbReference type="PANTHER" id="PTHR30419">
    <property type="entry name" value="HTH-TYPE TRANSCRIPTIONAL REGULATOR YBHD"/>
    <property type="match status" value="1"/>
</dbReference>
<dbReference type="CDD" id="cd05466">
    <property type="entry name" value="PBP2_LTTR_substrate"/>
    <property type="match status" value="1"/>
</dbReference>
<evidence type="ECO:0000256" key="4">
    <source>
        <dbReference type="ARBA" id="ARBA00023163"/>
    </source>
</evidence>
<organism evidence="6 7">
    <name type="scientific">Nocardioides jiangsuensis</name>
    <dbReference type="NCBI Taxonomy" id="2866161"/>
    <lineage>
        <taxon>Bacteria</taxon>
        <taxon>Bacillati</taxon>
        <taxon>Actinomycetota</taxon>
        <taxon>Actinomycetes</taxon>
        <taxon>Propionibacteriales</taxon>
        <taxon>Nocardioidaceae</taxon>
        <taxon>Nocardioides</taxon>
    </lineage>
</organism>
<name>A0ABS7RHA8_9ACTN</name>
<proteinExistence type="inferred from homology"/>
<dbReference type="InterPro" id="IPR036390">
    <property type="entry name" value="WH_DNA-bd_sf"/>
</dbReference>
<gene>
    <name evidence="6" type="ORF">K1X13_06315</name>
</gene>
<dbReference type="Gene3D" id="1.10.10.10">
    <property type="entry name" value="Winged helix-like DNA-binding domain superfamily/Winged helix DNA-binding domain"/>
    <property type="match status" value="1"/>
</dbReference>
<keyword evidence="3" id="KW-0238">DNA-binding</keyword>
<dbReference type="InterPro" id="IPR000847">
    <property type="entry name" value="LysR_HTH_N"/>
</dbReference>
<dbReference type="RefSeq" id="WP_221024104.1">
    <property type="nucleotide sequence ID" value="NZ_JAIEZQ010000001.1"/>
</dbReference>
<evidence type="ECO:0000256" key="2">
    <source>
        <dbReference type="ARBA" id="ARBA00023015"/>
    </source>
</evidence>
<dbReference type="InterPro" id="IPR005119">
    <property type="entry name" value="LysR_subst-bd"/>
</dbReference>
<comment type="similarity">
    <text evidence="1">Belongs to the LysR transcriptional regulatory family.</text>
</comment>
<dbReference type="InterPro" id="IPR050950">
    <property type="entry name" value="HTH-type_LysR_regulators"/>
</dbReference>
<accession>A0ABS7RHA8</accession>
<dbReference type="Pfam" id="PF03466">
    <property type="entry name" value="LysR_substrate"/>
    <property type="match status" value="1"/>
</dbReference>
<dbReference type="SUPFAM" id="SSF53850">
    <property type="entry name" value="Periplasmic binding protein-like II"/>
    <property type="match status" value="1"/>
</dbReference>